<protein>
    <submittedName>
        <fullName evidence="1">Uncharacterized protein</fullName>
    </submittedName>
</protein>
<dbReference type="Proteomes" id="UP000217758">
    <property type="component" value="Chromosome"/>
</dbReference>
<sequence>MKNEIENKKDLFKREFGEFTNIEIGIVTVNTTPYKYFKEGRVISMPELKENPDLLI</sequence>
<accession>A0A1L7LHF9</accession>
<evidence type="ECO:0000313" key="1">
    <source>
        <dbReference type="EMBL" id="BAQ23631.1"/>
    </source>
</evidence>
<dbReference type="KEGG" id="strg:SRT_03700"/>
<dbReference type="RefSeq" id="WP_223213966.1">
    <property type="nucleotide sequence ID" value="NZ_AP014612.1"/>
</dbReference>
<evidence type="ECO:0000313" key="2">
    <source>
        <dbReference type="Proteomes" id="UP000217758"/>
    </source>
</evidence>
<proteinExistence type="predicted"/>
<name>A0A1L7LHF9_9STRE</name>
<organism evidence="1 2">
    <name type="scientific">Streptococcus troglodytae</name>
    <dbReference type="NCBI Taxonomy" id="1111760"/>
    <lineage>
        <taxon>Bacteria</taxon>
        <taxon>Bacillati</taxon>
        <taxon>Bacillota</taxon>
        <taxon>Bacilli</taxon>
        <taxon>Lactobacillales</taxon>
        <taxon>Streptococcaceae</taxon>
        <taxon>Streptococcus</taxon>
    </lineage>
</organism>
<dbReference type="EMBL" id="AP014612">
    <property type="protein sequence ID" value="BAQ23631.1"/>
    <property type="molecule type" value="Genomic_DNA"/>
</dbReference>
<reference evidence="1 2" key="1">
    <citation type="journal article" date="2016" name="Microbiol. Immunol.">
        <title>Complete genome sequence of Streptococcus troglodytae TKU31 isolated from the oral cavity of a chimpanzee (Pan troglodytes).</title>
        <authorList>
            <person name="Okamoto M."/>
            <person name="Naito M."/>
            <person name="Miyanohara M."/>
            <person name="Imai S."/>
            <person name="Nomura Y."/>
            <person name="Saito W."/>
            <person name="Momoi Y."/>
            <person name="Takada K."/>
            <person name="Miyabe-Nishiwaki T."/>
            <person name="Tomonaga M."/>
            <person name="Hanada N."/>
        </authorList>
    </citation>
    <scope>NUCLEOTIDE SEQUENCE [LARGE SCALE GENOMIC DNA]</scope>
    <source>
        <strain evidence="2">TKU 31</strain>
    </source>
</reference>
<keyword evidence="2" id="KW-1185">Reference proteome</keyword>
<gene>
    <name evidence="1" type="ORF">SRT_03700</name>
</gene>
<dbReference type="AlphaFoldDB" id="A0A1L7LHF9"/>